<dbReference type="OMA" id="KCHKYVS"/>
<dbReference type="GO" id="GO:0005549">
    <property type="term" value="F:odorant binding"/>
    <property type="evidence" value="ECO:0007669"/>
    <property type="project" value="InterPro"/>
</dbReference>
<evidence type="ECO:0000256" key="3">
    <source>
        <dbReference type="ARBA" id="ARBA00022525"/>
    </source>
</evidence>
<dbReference type="PANTHER" id="PTHR21066">
    <property type="entry name" value="ODORANT-BINDING PROTEIN 59A-RELATED"/>
    <property type="match status" value="1"/>
</dbReference>
<organism evidence="5 6">
    <name type="scientific">Lucilia cuprina</name>
    <name type="common">Green bottle fly</name>
    <name type="synonym">Australian sheep blowfly</name>
    <dbReference type="NCBI Taxonomy" id="7375"/>
    <lineage>
        <taxon>Eukaryota</taxon>
        <taxon>Metazoa</taxon>
        <taxon>Ecdysozoa</taxon>
        <taxon>Arthropoda</taxon>
        <taxon>Hexapoda</taxon>
        <taxon>Insecta</taxon>
        <taxon>Pterygota</taxon>
        <taxon>Neoptera</taxon>
        <taxon>Endopterygota</taxon>
        <taxon>Diptera</taxon>
        <taxon>Brachycera</taxon>
        <taxon>Muscomorpha</taxon>
        <taxon>Oestroidea</taxon>
        <taxon>Calliphoridae</taxon>
        <taxon>Luciliinae</taxon>
        <taxon>Lucilia</taxon>
    </lineage>
</organism>
<dbReference type="InterPro" id="IPR036728">
    <property type="entry name" value="PBP_GOBP_sf"/>
</dbReference>
<comment type="similarity">
    <text evidence="2">Belongs to the PBP/GOBP family.</text>
</comment>
<evidence type="ECO:0000313" key="5">
    <source>
        <dbReference type="EMBL" id="KNC31815.1"/>
    </source>
</evidence>
<dbReference type="Gene3D" id="1.10.238.270">
    <property type="match status" value="1"/>
</dbReference>
<evidence type="ECO:0000256" key="1">
    <source>
        <dbReference type="ARBA" id="ARBA00004613"/>
    </source>
</evidence>
<evidence type="ECO:0000259" key="4">
    <source>
        <dbReference type="Pfam" id="PF22651"/>
    </source>
</evidence>
<dbReference type="Pfam" id="PF22651">
    <property type="entry name" value="OBP47_like"/>
    <property type="match status" value="1"/>
</dbReference>
<dbReference type="STRING" id="7375.A0A0L0CHT3"/>
<gene>
    <name evidence="5" type="ORF">FF38_12404</name>
</gene>
<dbReference type="InterPro" id="IPR052295">
    <property type="entry name" value="Odorant-binding_protein"/>
</dbReference>
<sequence>MGDAIEKCHKQIVSFKSHNDKYPTYAHVCYPECIYRETNSLQPDGDIHIENVQKFLTTNIEQRDRVIVPTIVQSFRTCLTNIKQNMQAKGIKMFSKLTDLGCSPYASMVYGCVNAETFLHCPPEMWQQNENSCNLAKSFAQQCNPLPHVPMPMA</sequence>
<dbReference type="InterPro" id="IPR054577">
    <property type="entry name" value="OBP47-like_dom"/>
</dbReference>
<dbReference type="GO" id="GO:0005576">
    <property type="term" value="C:extracellular region"/>
    <property type="evidence" value="ECO:0007669"/>
    <property type="project" value="UniProtKB-SubCell"/>
</dbReference>
<name>A0A0L0CHT3_LUCCU</name>
<comment type="caution">
    <text evidence="5">The sequence shown here is derived from an EMBL/GenBank/DDBJ whole genome shotgun (WGS) entry which is preliminary data.</text>
</comment>
<dbReference type="OrthoDB" id="7889145at2759"/>
<dbReference type="AlphaFoldDB" id="A0A0L0CHT3"/>
<dbReference type="SUPFAM" id="SSF47565">
    <property type="entry name" value="Insect pheromone/odorant-binding proteins"/>
    <property type="match status" value="1"/>
</dbReference>
<dbReference type="PANTHER" id="PTHR21066:SF15">
    <property type="entry name" value="GH25962P-RELATED"/>
    <property type="match status" value="1"/>
</dbReference>
<keyword evidence="3" id="KW-0964">Secreted</keyword>
<dbReference type="Proteomes" id="UP000037069">
    <property type="component" value="Unassembled WGS sequence"/>
</dbReference>
<feature type="domain" description="OBP47-like" evidence="4">
    <location>
        <begin position="19"/>
        <end position="136"/>
    </location>
</feature>
<accession>A0A0L0CHT3</accession>
<evidence type="ECO:0000313" key="6">
    <source>
        <dbReference type="Proteomes" id="UP000037069"/>
    </source>
</evidence>
<evidence type="ECO:0000256" key="2">
    <source>
        <dbReference type="ARBA" id="ARBA00008098"/>
    </source>
</evidence>
<dbReference type="EMBL" id="JRES01000378">
    <property type="protein sequence ID" value="KNC31815.1"/>
    <property type="molecule type" value="Genomic_DNA"/>
</dbReference>
<protein>
    <recommendedName>
        <fullName evidence="4">OBP47-like domain-containing protein</fullName>
    </recommendedName>
</protein>
<proteinExistence type="inferred from homology"/>
<comment type="subcellular location">
    <subcellularLocation>
        <location evidence="1">Secreted</location>
    </subcellularLocation>
</comment>
<keyword evidence="6" id="KW-1185">Reference proteome</keyword>
<reference evidence="5 6" key="1">
    <citation type="journal article" date="2015" name="Nat. Commun.">
        <title>Lucilia cuprina genome unlocks parasitic fly biology to underpin future interventions.</title>
        <authorList>
            <person name="Anstead C.A."/>
            <person name="Korhonen P.K."/>
            <person name="Young N.D."/>
            <person name="Hall R.S."/>
            <person name="Jex A.R."/>
            <person name="Murali S.C."/>
            <person name="Hughes D.S."/>
            <person name="Lee S.F."/>
            <person name="Perry T."/>
            <person name="Stroehlein A.J."/>
            <person name="Ansell B.R."/>
            <person name="Breugelmans B."/>
            <person name="Hofmann A."/>
            <person name="Qu J."/>
            <person name="Dugan S."/>
            <person name="Lee S.L."/>
            <person name="Chao H."/>
            <person name="Dinh H."/>
            <person name="Han Y."/>
            <person name="Doddapaneni H.V."/>
            <person name="Worley K.C."/>
            <person name="Muzny D.M."/>
            <person name="Ioannidis P."/>
            <person name="Waterhouse R.M."/>
            <person name="Zdobnov E.M."/>
            <person name="James P.J."/>
            <person name="Bagnall N.H."/>
            <person name="Kotze A.C."/>
            <person name="Gibbs R.A."/>
            <person name="Richards S."/>
            <person name="Batterham P."/>
            <person name="Gasser R.B."/>
        </authorList>
    </citation>
    <scope>NUCLEOTIDE SEQUENCE [LARGE SCALE GENOMIC DNA]</scope>
    <source>
        <strain evidence="5 6">LS</strain>
        <tissue evidence="5">Full body</tissue>
    </source>
</reference>